<accession>A0A9N9ALL7</accession>
<reference evidence="1" key="1">
    <citation type="submission" date="2021-06" db="EMBL/GenBank/DDBJ databases">
        <authorList>
            <person name="Kallberg Y."/>
            <person name="Tangrot J."/>
            <person name="Rosling A."/>
        </authorList>
    </citation>
    <scope>NUCLEOTIDE SEQUENCE</scope>
    <source>
        <strain evidence="1">CL551</strain>
    </source>
</reference>
<dbReference type="Proteomes" id="UP000789342">
    <property type="component" value="Unassembled WGS sequence"/>
</dbReference>
<evidence type="ECO:0000313" key="1">
    <source>
        <dbReference type="EMBL" id="CAG8534977.1"/>
    </source>
</evidence>
<comment type="caution">
    <text evidence="1">The sequence shown here is derived from an EMBL/GenBank/DDBJ whole genome shotgun (WGS) entry which is preliminary data.</text>
</comment>
<evidence type="ECO:0000313" key="2">
    <source>
        <dbReference type="Proteomes" id="UP000789342"/>
    </source>
</evidence>
<proteinExistence type="predicted"/>
<keyword evidence="2" id="KW-1185">Reference proteome</keyword>
<organism evidence="1 2">
    <name type="scientific">Acaulospora morrowiae</name>
    <dbReference type="NCBI Taxonomy" id="94023"/>
    <lineage>
        <taxon>Eukaryota</taxon>
        <taxon>Fungi</taxon>
        <taxon>Fungi incertae sedis</taxon>
        <taxon>Mucoromycota</taxon>
        <taxon>Glomeromycotina</taxon>
        <taxon>Glomeromycetes</taxon>
        <taxon>Diversisporales</taxon>
        <taxon>Acaulosporaceae</taxon>
        <taxon>Acaulospora</taxon>
    </lineage>
</organism>
<sequence>LQLKYSSRSRENYPVGGLTHAVEEVILRTNSRSRGSYPVGGLTHAVEETILRTNSRSQGSYPVGGLTHAVEEAILYCLTSEKISRRAITEENLFHKDFLLMLLLDRRYSSTHSAVCKGLLLLLDK</sequence>
<dbReference type="AlphaFoldDB" id="A0A9N9ALL7"/>
<gene>
    <name evidence="1" type="ORF">AMORRO_LOCUS4852</name>
</gene>
<feature type="non-terminal residue" evidence="1">
    <location>
        <position position="1"/>
    </location>
</feature>
<name>A0A9N9ALL7_9GLOM</name>
<protein>
    <submittedName>
        <fullName evidence="1">13458_t:CDS:1</fullName>
    </submittedName>
</protein>
<dbReference type="EMBL" id="CAJVPV010002755">
    <property type="protein sequence ID" value="CAG8534977.1"/>
    <property type="molecule type" value="Genomic_DNA"/>
</dbReference>